<dbReference type="Proteomes" id="UP000076842">
    <property type="component" value="Unassembled WGS sequence"/>
</dbReference>
<dbReference type="EMBL" id="KV423922">
    <property type="protein sequence ID" value="KZT61600.1"/>
    <property type="molecule type" value="Genomic_DNA"/>
</dbReference>
<evidence type="ECO:0000313" key="3">
    <source>
        <dbReference type="EMBL" id="KZT61600.1"/>
    </source>
</evidence>
<accession>A0A165JAU8</accession>
<evidence type="ECO:0000259" key="2">
    <source>
        <dbReference type="Pfam" id="PF05022"/>
    </source>
</evidence>
<feature type="region of interest" description="Disordered" evidence="1">
    <location>
        <begin position="56"/>
        <end position="212"/>
    </location>
</feature>
<feature type="compositionally biased region" description="Low complexity" evidence="1">
    <location>
        <begin position="186"/>
        <end position="203"/>
    </location>
</feature>
<feature type="compositionally biased region" description="Basic and acidic residues" evidence="1">
    <location>
        <begin position="59"/>
        <end position="69"/>
    </location>
</feature>
<dbReference type="STRING" id="1353952.A0A165JAU8"/>
<dbReference type="InParanoid" id="A0A165JAU8"/>
<dbReference type="GO" id="GO:0005654">
    <property type="term" value="C:nucleoplasm"/>
    <property type="evidence" value="ECO:0007669"/>
    <property type="project" value="TreeGrafter"/>
</dbReference>
<dbReference type="PANTHER" id="PTHR23216">
    <property type="entry name" value="NUCLEOLAR AND COILED-BODY PHOSPHOPROTEIN 1"/>
    <property type="match status" value="1"/>
</dbReference>
<sequence>MATNDEETLSLTYTLIYNFLISKGHEKAAKSLRKAAKPVVDVKKASALSEDLVAVVTKWKSDSAGKKEEEDNDDSSDSSDSESDAPAPVKPAPIQAATIPTQPEASSSSSSEEDEPAPPPPPPTKPTKKRKRLSEPAPNGHAAPSTPKPAANGTTAPAATPAADAALPSAPPATEPPAKRARKAADPGAAAEASAEPESSPLKPVRKQNVPFSRIKPEDVSFADERLKDNRFEARGAGGTDYGARANRDLIVTRGAGFRKEKNKKKRGSYVGGEITLQSHSIKFDD</sequence>
<organism evidence="3 4">
    <name type="scientific">Calocera cornea HHB12733</name>
    <dbReference type="NCBI Taxonomy" id="1353952"/>
    <lineage>
        <taxon>Eukaryota</taxon>
        <taxon>Fungi</taxon>
        <taxon>Dikarya</taxon>
        <taxon>Basidiomycota</taxon>
        <taxon>Agaricomycotina</taxon>
        <taxon>Dacrymycetes</taxon>
        <taxon>Dacrymycetales</taxon>
        <taxon>Dacrymycetaceae</taxon>
        <taxon>Calocera</taxon>
    </lineage>
</organism>
<dbReference type="Pfam" id="PF05022">
    <property type="entry name" value="SRP40_C"/>
    <property type="match status" value="1"/>
</dbReference>
<dbReference type="InterPro" id="IPR007718">
    <property type="entry name" value="Srp40_C"/>
</dbReference>
<dbReference type="OrthoDB" id="5599646at2759"/>
<dbReference type="InterPro" id="IPR039191">
    <property type="entry name" value="Nopp140-like"/>
</dbReference>
<feature type="compositionally biased region" description="Low complexity" evidence="1">
    <location>
        <begin position="148"/>
        <end position="168"/>
    </location>
</feature>
<gene>
    <name evidence="3" type="ORF">CALCODRAFT_479863</name>
</gene>
<dbReference type="PANTHER" id="PTHR23216:SF1">
    <property type="entry name" value="NUCLEOLAR AND COILED-BODY PHOSPHOPROTEIN 1"/>
    <property type="match status" value="1"/>
</dbReference>
<dbReference type="GO" id="GO:0005730">
    <property type="term" value="C:nucleolus"/>
    <property type="evidence" value="ECO:0007669"/>
    <property type="project" value="InterPro"/>
</dbReference>
<protein>
    <recommendedName>
        <fullName evidence="2">Srp40 C-terminal domain-containing protein</fullName>
    </recommendedName>
</protein>
<feature type="domain" description="Srp40 C-terminal" evidence="2">
    <location>
        <begin position="211"/>
        <end position="284"/>
    </location>
</feature>
<name>A0A165JAU8_9BASI</name>
<keyword evidence="4" id="KW-1185">Reference proteome</keyword>
<evidence type="ECO:0000313" key="4">
    <source>
        <dbReference type="Proteomes" id="UP000076842"/>
    </source>
</evidence>
<dbReference type="AlphaFoldDB" id="A0A165JAU8"/>
<dbReference type="PROSITE" id="PS50896">
    <property type="entry name" value="LISH"/>
    <property type="match status" value="1"/>
</dbReference>
<reference evidence="3 4" key="1">
    <citation type="journal article" date="2016" name="Mol. Biol. Evol.">
        <title>Comparative Genomics of Early-Diverging Mushroom-Forming Fungi Provides Insights into the Origins of Lignocellulose Decay Capabilities.</title>
        <authorList>
            <person name="Nagy L.G."/>
            <person name="Riley R."/>
            <person name="Tritt A."/>
            <person name="Adam C."/>
            <person name="Daum C."/>
            <person name="Floudas D."/>
            <person name="Sun H."/>
            <person name="Yadav J.S."/>
            <person name="Pangilinan J."/>
            <person name="Larsson K.H."/>
            <person name="Matsuura K."/>
            <person name="Barry K."/>
            <person name="Labutti K."/>
            <person name="Kuo R."/>
            <person name="Ohm R.A."/>
            <person name="Bhattacharya S.S."/>
            <person name="Shirouzu T."/>
            <person name="Yoshinaga Y."/>
            <person name="Martin F.M."/>
            <person name="Grigoriev I.V."/>
            <person name="Hibbett D.S."/>
        </authorList>
    </citation>
    <scope>NUCLEOTIDE SEQUENCE [LARGE SCALE GENOMIC DNA]</scope>
    <source>
        <strain evidence="3 4">HHB12733</strain>
    </source>
</reference>
<feature type="compositionally biased region" description="Acidic residues" evidence="1">
    <location>
        <begin position="70"/>
        <end position="83"/>
    </location>
</feature>
<proteinExistence type="predicted"/>
<dbReference type="InterPro" id="IPR006594">
    <property type="entry name" value="LisH"/>
</dbReference>
<evidence type="ECO:0000256" key="1">
    <source>
        <dbReference type="SAM" id="MobiDB-lite"/>
    </source>
</evidence>